<dbReference type="PANTHER" id="PTHR33798">
    <property type="entry name" value="FLAVOPROTEIN OXYGENASE"/>
    <property type="match status" value="1"/>
</dbReference>
<dbReference type="AlphaFoldDB" id="A0A0F9RJ52"/>
<evidence type="ECO:0000313" key="6">
    <source>
        <dbReference type="EMBL" id="KKN49827.1"/>
    </source>
</evidence>
<protein>
    <recommendedName>
        <fullName evidence="5">Flavin reductase like domain-containing protein</fullName>
    </recommendedName>
</protein>
<keyword evidence="2" id="KW-0285">Flavoprotein</keyword>
<evidence type="ECO:0000256" key="1">
    <source>
        <dbReference type="ARBA" id="ARBA00001917"/>
    </source>
</evidence>
<dbReference type="SUPFAM" id="SSF50475">
    <property type="entry name" value="FMN-binding split barrel"/>
    <property type="match status" value="1"/>
</dbReference>
<name>A0A0F9RJ52_9ZZZZ</name>
<sequence length="202" mass="22105">MFLDLTVNKELNVYSYLVGGISPRPIAWISTLSSDGVANIAPYSFFTVASCNPPVLSVTQVNPRDKAIKDTLINLLATKECVINIVSHQQVEKMNQSCANYPSDVSEFDAANITKINSQMVAVPSVADSKVRYECKLREVITISSEPGGGQMMLLDIVGICVDDEVFVDGYIDPTLLDAVGRMGGDYYATTKDKFILKRPQI</sequence>
<comment type="cofactor">
    <cofactor evidence="1">
        <name>FMN</name>
        <dbReference type="ChEBI" id="CHEBI:58210"/>
    </cofactor>
</comment>
<organism evidence="6">
    <name type="scientific">marine sediment metagenome</name>
    <dbReference type="NCBI Taxonomy" id="412755"/>
    <lineage>
        <taxon>unclassified sequences</taxon>
        <taxon>metagenomes</taxon>
        <taxon>ecological metagenomes</taxon>
    </lineage>
</organism>
<evidence type="ECO:0000259" key="5">
    <source>
        <dbReference type="SMART" id="SM00903"/>
    </source>
</evidence>
<evidence type="ECO:0000256" key="4">
    <source>
        <dbReference type="ARBA" id="ARBA00038054"/>
    </source>
</evidence>
<comment type="caution">
    <text evidence="6">The sequence shown here is derived from an EMBL/GenBank/DDBJ whole genome shotgun (WGS) entry which is preliminary data.</text>
</comment>
<evidence type="ECO:0000256" key="2">
    <source>
        <dbReference type="ARBA" id="ARBA00022630"/>
    </source>
</evidence>
<dbReference type="SMART" id="SM00903">
    <property type="entry name" value="Flavin_Reduct"/>
    <property type="match status" value="1"/>
</dbReference>
<reference evidence="6" key="1">
    <citation type="journal article" date="2015" name="Nature">
        <title>Complex archaea that bridge the gap between prokaryotes and eukaryotes.</title>
        <authorList>
            <person name="Spang A."/>
            <person name="Saw J.H."/>
            <person name="Jorgensen S.L."/>
            <person name="Zaremba-Niedzwiedzka K."/>
            <person name="Martijn J."/>
            <person name="Lind A.E."/>
            <person name="van Eijk R."/>
            <person name="Schleper C."/>
            <person name="Guy L."/>
            <person name="Ettema T.J."/>
        </authorList>
    </citation>
    <scope>NUCLEOTIDE SEQUENCE</scope>
</reference>
<dbReference type="InterPro" id="IPR012349">
    <property type="entry name" value="Split_barrel_FMN-bd"/>
</dbReference>
<keyword evidence="3" id="KW-0288">FMN</keyword>
<dbReference type="Pfam" id="PF01613">
    <property type="entry name" value="Flavin_Reduct"/>
    <property type="match status" value="1"/>
</dbReference>
<dbReference type="Gene3D" id="2.30.110.10">
    <property type="entry name" value="Electron Transport, Fmn-binding Protein, Chain A"/>
    <property type="match status" value="1"/>
</dbReference>
<dbReference type="EMBL" id="LAZR01001149">
    <property type="protein sequence ID" value="KKN49827.1"/>
    <property type="molecule type" value="Genomic_DNA"/>
</dbReference>
<proteinExistence type="inferred from homology"/>
<dbReference type="PANTHER" id="PTHR33798:SF5">
    <property type="entry name" value="FLAVIN REDUCTASE LIKE DOMAIN-CONTAINING PROTEIN"/>
    <property type="match status" value="1"/>
</dbReference>
<evidence type="ECO:0000256" key="3">
    <source>
        <dbReference type="ARBA" id="ARBA00022643"/>
    </source>
</evidence>
<dbReference type="InterPro" id="IPR002563">
    <property type="entry name" value="Flavin_Rdtase-like_dom"/>
</dbReference>
<feature type="domain" description="Flavin reductase like" evidence="5">
    <location>
        <begin position="19"/>
        <end position="173"/>
    </location>
</feature>
<accession>A0A0F9RJ52</accession>
<gene>
    <name evidence="6" type="ORF">LCGC14_0639020</name>
</gene>
<dbReference type="GO" id="GO:0010181">
    <property type="term" value="F:FMN binding"/>
    <property type="evidence" value="ECO:0007669"/>
    <property type="project" value="InterPro"/>
</dbReference>
<comment type="similarity">
    <text evidence="4">Belongs to the flavoredoxin family.</text>
</comment>